<organism evidence="4 5">
    <name type="scientific">Phaeobacter italicus</name>
    <dbReference type="NCBI Taxonomy" id="481446"/>
    <lineage>
        <taxon>Bacteria</taxon>
        <taxon>Pseudomonadati</taxon>
        <taxon>Pseudomonadota</taxon>
        <taxon>Alphaproteobacteria</taxon>
        <taxon>Rhodobacterales</taxon>
        <taxon>Roseobacteraceae</taxon>
        <taxon>Phaeobacter</taxon>
    </lineage>
</organism>
<dbReference type="STRING" id="481446.NIT7645_02488"/>
<dbReference type="InterPro" id="IPR006683">
    <property type="entry name" value="Thioestr_dom"/>
</dbReference>
<protein>
    <submittedName>
        <fullName evidence="4">Putative domain 1</fullName>
    </submittedName>
</protein>
<dbReference type="CDD" id="cd03443">
    <property type="entry name" value="PaaI_thioesterase"/>
    <property type="match status" value="1"/>
</dbReference>
<gene>
    <name evidence="4" type="ORF">NIT7321_01135</name>
</gene>
<feature type="domain" description="Thioesterase" evidence="3">
    <location>
        <begin position="49"/>
        <end position="127"/>
    </location>
</feature>
<dbReference type="GO" id="GO:0047617">
    <property type="term" value="F:fatty acyl-CoA hydrolase activity"/>
    <property type="evidence" value="ECO:0007669"/>
    <property type="project" value="InterPro"/>
</dbReference>
<accession>A0A0H5CZJ4</accession>
<dbReference type="InterPro" id="IPR003736">
    <property type="entry name" value="PAAI_dom"/>
</dbReference>
<dbReference type="InterPro" id="IPR029069">
    <property type="entry name" value="HotDog_dom_sf"/>
</dbReference>
<reference evidence="5" key="1">
    <citation type="submission" date="2015-05" db="EMBL/GenBank/DDBJ databases">
        <authorList>
            <person name="Rodrigo-Torres Lidia"/>
            <person name="Arahal R.David."/>
        </authorList>
    </citation>
    <scope>NUCLEOTIDE SEQUENCE [LARGE SCALE GENOMIC DNA]</scope>
    <source>
        <strain evidence="5">CECT 7321</strain>
    </source>
</reference>
<dbReference type="SUPFAM" id="SSF54637">
    <property type="entry name" value="Thioesterase/thiol ester dehydrase-isomerase"/>
    <property type="match status" value="1"/>
</dbReference>
<name>A0A0H5CZJ4_9RHOB</name>
<keyword evidence="2" id="KW-0378">Hydrolase</keyword>
<dbReference type="NCBIfam" id="TIGR00369">
    <property type="entry name" value="unchar_dom_1"/>
    <property type="match status" value="1"/>
</dbReference>
<keyword evidence="5" id="KW-1185">Reference proteome</keyword>
<dbReference type="Proteomes" id="UP000043764">
    <property type="component" value="Unassembled WGS sequence"/>
</dbReference>
<sequence>MTSRQPDAQIRLIDDPGCQQMVGYRTEIDLATGDCEVTLDLGPQHLNRNGLLHGGIVATLMDVVCGNTASQHFDQQAHPPVVTVSLTLSYVAAVQAGRVRATAAAQGGGASLAYVSGALHGEDGTLLATASGVFKRIKR</sequence>
<dbReference type="InterPro" id="IPR039298">
    <property type="entry name" value="ACOT13"/>
</dbReference>
<dbReference type="EMBL" id="CVRL01000013">
    <property type="protein sequence ID" value="CRL10291.1"/>
    <property type="molecule type" value="Genomic_DNA"/>
</dbReference>
<evidence type="ECO:0000313" key="4">
    <source>
        <dbReference type="EMBL" id="CRL10291.1"/>
    </source>
</evidence>
<dbReference type="Pfam" id="PF03061">
    <property type="entry name" value="4HBT"/>
    <property type="match status" value="1"/>
</dbReference>
<evidence type="ECO:0000256" key="2">
    <source>
        <dbReference type="ARBA" id="ARBA00022801"/>
    </source>
</evidence>
<dbReference type="Gene3D" id="3.10.129.10">
    <property type="entry name" value="Hotdog Thioesterase"/>
    <property type="match status" value="1"/>
</dbReference>
<dbReference type="PANTHER" id="PTHR21660:SF1">
    <property type="entry name" value="ACYL-COENZYME A THIOESTERASE 13"/>
    <property type="match status" value="1"/>
</dbReference>
<proteinExistence type="inferred from homology"/>
<comment type="similarity">
    <text evidence="1">Belongs to the thioesterase PaaI family.</text>
</comment>
<evidence type="ECO:0000259" key="3">
    <source>
        <dbReference type="Pfam" id="PF03061"/>
    </source>
</evidence>
<dbReference type="AlphaFoldDB" id="A0A0H5CZJ4"/>
<dbReference type="PANTHER" id="PTHR21660">
    <property type="entry name" value="THIOESTERASE SUPERFAMILY MEMBER-RELATED"/>
    <property type="match status" value="1"/>
</dbReference>
<evidence type="ECO:0000313" key="5">
    <source>
        <dbReference type="Proteomes" id="UP000043764"/>
    </source>
</evidence>
<evidence type="ECO:0000256" key="1">
    <source>
        <dbReference type="ARBA" id="ARBA00008324"/>
    </source>
</evidence>